<comment type="caution">
    <text evidence="1">The sequence shown here is derived from an EMBL/GenBank/DDBJ whole genome shotgun (WGS) entry which is preliminary data.</text>
</comment>
<proteinExistence type="predicted"/>
<protein>
    <submittedName>
        <fullName evidence="1">Uncharacterized protein</fullName>
    </submittedName>
</protein>
<dbReference type="Proteomes" id="UP001497680">
    <property type="component" value="Unassembled WGS sequence"/>
</dbReference>
<evidence type="ECO:0000313" key="1">
    <source>
        <dbReference type="EMBL" id="KAI6088098.1"/>
    </source>
</evidence>
<name>A0ACC0D615_9PEZI</name>
<evidence type="ECO:0000313" key="2">
    <source>
        <dbReference type="Proteomes" id="UP001497680"/>
    </source>
</evidence>
<accession>A0ACC0D615</accession>
<reference evidence="1 2" key="1">
    <citation type="journal article" date="2022" name="New Phytol.">
        <title>Ecological generalism drives hyperdiversity of secondary metabolite gene clusters in xylarialean endophytes.</title>
        <authorList>
            <person name="Franco M.E.E."/>
            <person name="Wisecaver J.H."/>
            <person name="Arnold A.E."/>
            <person name="Ju Y.M."/>
            <person name="Slot J.C."/>
            <person name="Ahrendt S."/>
            <person name="Moore L.P."/>
            <person name="Eastman K.E."/>
            <person name="Scott K."/>
            <person name="Konkel Z."/>
            <person name="Mondo S.J."/>
            <person name="Kuo A."/>
            <person name="Hayes R.D."/>
            <person name="Haridas S."/>
            <person name="Andreopoulos B."/>
            <person name="Riley R."/>
            <person name="LaButti K."/>
            <person name="Pangilinan J."/>
            <person name="Lipzen A."/>
            <person name="Amirebrahimi M."/>
            <person name="Yan J."/>
            <person name="Adam C."/>
            <person name="Keymanesh K."/>
            <person name="Ng V."/>
            <person name="Louie K."/>
            <person name="Northen T."/>
            <person name="Drula E."/>
            <person name="Henrissat B."/>
            <person name="Hsieh H.M."/>
            <person name="Youens-Clark K."/>
            <person name="Lutzoni F."/>
            <person name="Miadlikowska J."/>
            <person name="Eastwood D.C."/>
            <person name="Hamelin R.C."/>
            <person name="Grigoriev I.V."/>
            <person name="U'Ren J.M."/>
        </authorList>
    </citation>
    <scope>NUCLEOTIDE SEQUENCE [LARGE SCALE GENOMIC DNA]</scope>
    <source>
        <strain evidence="1 2">ER1909</strain>
    </source>
</reference>
<dbReference type="EMBL" id="MU394303">
    <property type="protein sequence ID" value="KAI6088098.1"/>
    <property type="molecule type" value="Genomic_DNA"/>
</dbReference>
<sequence length="199" mass="20793">MPSIRNILAAAVVFVSSVRADYVIDPESVSLTNRNNWCQSEKSTCPLICQQTTPGNTLVNDCDPKTLTYGCVCGDNKQPNVSEYSLTLPYFVCQEWGDQCVAKCGQDNTCSGACREDHPCGALNPTRVNVTSSTSMPSATSSGAQATDSNAIYTGLAGSSDDSGDSGTTGSGAFRVADNDGLFGFVILAASVCLGVFIL</sequence>
<organism evidence="1 2">
    <name type="scientific">Hypoxylon rubiginosum</name>
    <dbReference type="NCBI Taxonomy" id="110542"/>
    <lineage>
        <taxon>Eukaryota</taxon>
        <taxon>Fungi</taxon>
        <taxon>Dikarya</taxon>
        <taxon>Ascomycota</taxon>
        <taxon>Pezizomycotina</taxon>
        <taxon>Sordariomycetes</taxon>
        <taxon>Xylariomycetidae</taxon>
        <taxon>Xylariales</taxon>
        <taxon>Hypoxylaceae</taxon>
        <taxon>Hypoxylon</taxon>
    </lineage>
</organism>
<keyword evidence="2" id="KW-1185">Reference proteome</keyword>
<gene>
    <name evidence="1" type="ORF">F4821DRAFT_234548</name>
</gene>